<accession>A0AAP0K933</accession>
<evidence type="ECO:0000256" key="2">
    <source>
        <dbReference type="ARBA" id="ARBA00022771"/>
    </source>
</evidence>
<sequence>MGFPVGYSELFLPKLLIQVLSLLGFIRKVISCLFRTIGLGDFLESDIMQDHVHHHQSHNYRAHTHLHDQFSSVSALLIREILPVVKFEDYLLESDDADVPDSCAVCLYEFEKKEEIRRLTNCRHIFHRACLDRWMDHDQKTCPLCRTPFIPDEMQEQFNERLWAASGIHDLYGDQHPDQISSEPIFGTIILTNSCQPLV</sequence>
<evidence type="ECO:0000259" key="5">
    <source>
        <dbReference type="PROSITE" id="PS50089"/>
    </source>
</evidence>
<dbReference type="PANTHER" id="PTHR45969">
    <property type="entry name" value="RING ZINC FINGER PROTEIN-RELATED"/>
    <property type="match status" value="1"/>
</dbReference>
<organism evidence="6 7">
    <name type="scientific">Stephania cephalantha</name>
    <dbReference type="NCBI Taxonomy" id="152367"/>
    <lineage>
        <taxon>Eukaryota</taxon>
        <taxon>Viridiplantae</taxon>
        <taxon>Streptophyta</taxon>
        <taxon>Embryophyta</taxon>
        <taxon>Tracheophyta</taxon>
        <taxon>Spermatophyta</taxon>
        <taxon>Magnoliopsida</taxon>
        <taxon>Ranunculales</taxon>
        <taxon>Menispermaceae</taxon>
        <taxon>Menispermoideae</taxon>
        <taxon>Cissampelideae</taxon>
        <taxon>Stephania</taxon>
    </lineage>
</organism>
<dbReference type="EMBL" id="JBBNAG010000003">
    <property type="protein sequence ID" value="KAK9147434.1"/>
    <property type="molecule type" value="Genomic_DNA"/>
</dbReference>
<keyword evidence="7" id="KW-1185">Reference proteome</keyword>
<dbReference type="InterPro" id="IPR013083">
    <property type="entry name" value="Znf_RING/FYVE/PHD"/>
</dbReference>
<evidence type="ECO:0000256" key="4">
    <source>
        <dbReference type="PROSITE-ProRule" id="PRU00175"/>
    </source>
</evidence>
<keyword evidence="3" id="KW-0862">Zinc</keyword>
<dbReference type="InterPro" id="IPR001841">
    <property type="entry name" value="Znf_RING"/>
</dbReference>
<evidence type="ECO:0000313" key="7">
    <source>
        <dbReference type="Proteomes" id="UP001419268"/>
    </source>
</evidence>
<name>A0AAP0K933_9MAGN</name>
<dbReference type="SMART" id="SM00184">
    <property type="entry name" value="RING"/>
    <property type="match status" value="1"/>
</dbReference>
<evidence type="ECO:0000256" key="3">
    <source>
        <dbReference type="ARBA" id="ARBA00022833"/>
    </source>
</evidence>
<dbReference type="GO" id="GO:0061630">
    <property type="term" value="F:ubiquitin protein ligase activity"/>
    <property type="evidence" value="ECO:0007669"/>
    <property type="project" value="TreeGrafter"/>
</dbReference>
<dbReference type="Proteomes" id="UP001419268">
    <property type="component" value="Unassembled WGS sequence"/>
</dbReference>
<dbReference type="Pfam" id="PF13639">
    <property type="entry name" value="zf-RING_2"/>
    <property type="match status" value="1"/>
</dbReference>
<protein>
    <recommendedName>
        <fullName evidence="5">RING-type domain-containing protein</fullName>
    </recommendedName>
</protein>
<dbReference type="Gene3D" id="3.30.40.10">
    <property type="entry name" value="Zinc/RING finger domain, C3HC4 (zinc finger)"/>
    <property type="match status" value="1"/>
</dbReference>
<dbReference type="GO" id="GO:0016567">
    <property type="term" value="P:protein ubiquitination"/>
    <property type="evidence" value="ECO:0007669"/>
    <property type="project" value="TreeGrafter"/>
</dbReference>
<keyword evidence="2 4" id="KW-0863">Zinc-finger</keyword>
<comment type="caution">
    <text evidence="6">The sequence shown here is derived from an EMBL/GenBank/DDBJ whole genome shotgun (WGS) entry which is preliminary data.</text>
</comment>
<dbReference type="FunFam" id="3.30.40.10:FF:000497">
    <property type="entry name" value="RING-H2 finger protein ATL73"/>
    <property type="match status" value="1"/>
</dbReference>
<keyword evidence="1" id="KW-0479">Metal-binding</keyword>
<evidence type="ECO:0000313" key="6">
    <source>
        <dbReference type="EMBL" id="KAK9147434.1"/>
    </source>
</evidence>
<evidence type="ECO:0000256" key="1">
    <source>
        <dbReference type="ARBA" id="ARBA00022723"/>
    </source>
</evidence>
<feature type="domain" description="RING-type" evidence="5">
    <location>
        <begin position="103"/>
        <end position="146"/>
    </location>
</feature>
<dbReference type="GO" id="GO:0008270">
    <property type="term" value="F:zinc ion binding"/>
    <property type="evidence" value="ECO:0007669"/>
    <property type="project" value="UniProtKB-KW"/>
</dbReference>
<dbReference type="AlphaFoldDB" id="A0AAP0K933"/>
<proteinExistence type="predicted"/>
<dbReference type="SUPFAM" id="SSF57850">
    <property type="entry name" value="RING/U-box"/>
    <property type="match status" value="1"/>
</dbReference>
<dbReference type="PROSITE" id="PS50089">
    <property type="entry name" value="ZF_RING_2"/>
    <property type="match status" value="1"/>
</dbReference>
<reference evidence="6 7" key="1">
    <citation type="submission" date="2024-01" db="EMBL/GenBank/DDBJ databases">
        <title>Genome assemblies of Stephania.</title>
        <authorList>
            <person name="Yang L."/>
        </authorList>
    </citation>
    <scope>NUCLEOTIDE SEQUENCE [LARGE SCALE GENOMIC DNA]</scope>
    <source>
        <strain evidence="6">JXDWG</strain>
        <tissue evidence="6">Leaf</tissue>
    </source>
</reference>
<gene>
    <name evidence="6" type="ORF">Scep_006191</name>
</gene>
<dbReference type="PANTHER" id="PTHR45969:SF33">
    <property type="entry name" value="RING ZINC FINGER PROTEIN-RELATED"/>
    <property type="match status" value="1"/>
</dbReference>